<comment type="function">
    <text evidence="5">Functions as component of the Arp2/3 complex which is involved in regulation of actin polymerization and together with an activating nucleation-promoting factor (NPF) mediates the formation of branched actin networks. Arp2/3 complex plays a critical role in the control of cell morphogenesis via the modulation of cell polarity development.</text>
</comment>
<keyword evidence="3" id="KW-0963">Cytoplasm</keyword>
<keyword evidence="4 5" id="KW-0206">Cytoskeleton</keyword>
<proteinExistence type="inferred from homology"/>
<evidence type="ECO:0000313" key="6">
    <source>
        <dbReference type="EMBL" id="MDE51436.1"/>
    </source>
</evidence>
<protein>
    <recommendedName>
        <fullName evidence="5">Actin-related protein 2/3 complex subunit 5</fullName>
    </recommendedName>
</protein>
<sequence>MTLPQSDVSSLIQANRYSDALKLVIKHSVNVGRKHPLRDQAASLVLQVILNVRSSEIESVVNTLDLDEIDILMRYIYYGFEHPVEGSSPHLLTWHDKACNRGGVGSIVRVLTEH</sequence>
<dbReference type="Pfam" id="PF04699">
    <property type="entry name" value="P16-Arc"/>
    <property type="match status" value="1"/>
</dbReference>
<dbReference type="GO" id="GO:0005885">
    <property type="term" value="C:Arp2/3 protein complex"/>
    <property type="evidence" value="ECO:0007669"/>
    <property type="project" value="InterPro"/>
</dbReference>
<dbReference type="GO" id="GO:0034314">
    <property type="term" value="P:Arp2/3 complex-mediated actin nucleation"/>
    <property type="evidence" value="ECO:0007669"/>
    <property type="project" value="InterPro"/>
</dbReference>
<evidence type="ECO:0000256" key="1">
    <source>
        <dbReference type="ARBA" id="ARBA00004245"/>
    </source>
</evidence>
<comment type="subcellular location">
    <subcellularLocation>
        <location evidence="1">Cytoplasm</location>
        <location evidence="1">Cytoskeleton</location>
    </subcellularLocation>
</comment>
<dbReference type="AlphaFoldDB" id="A0A6G1SLM6"/>
<name>A0A6G1SLM6_9ACAR</name>
<dbReference type="InterPro" id="IPR006789">
    <property type="entry name" value="ARPC5"/>
</dbReference>
<dbReference type="InterPro" id="IPR036743">
    <property type="entry name" value="ARPC5_sf"/>
</dbReference>
<evidence type="ECO:0000256" key="4">
    <source>
        <dbReference type="ARBA" id="ARBA00023212"/>
    </source>
</evidence>
<dbReference type="SUPFAM" id="SSF69103">
    <property type="entry name" value="Arp2/3 complex 16 kDa subunit ARPC5"/>
    <property type="match status" value="1"/>
</dbReference>
<reference evidence="6" key="1">
    <citation type="submission" date="2018-10" db="EMBL/GenBank/DDBJ databases">
        <title>Transcriptome assembly of Aceria tosichella (Wheat curl mite) Type 2.</title>
        <authorList>
            <person name="Scully E.D."/>
            <person name="Geib S.M."/>
            <person name="Palmer N.A."/>
            <person name="Gupta A.K."/>
            <person name="Sarath G."/>
            <person name="Tatineni S."/>
        </authorList>
    </citation>
    <scope>NUCLEOTIDE SEQUENCE</scope>
    <source>
        <strain evidence="6">LincolnNE</strain>
    </source>
</reference>
<evidence type="ECO:0000256" key="2">
    <source>
        <dbReference type="ARBA" id="ARBA00006084"/>
    </source>
</evidence>
<gene>
    <name evidence="6" type="primary">Arpc5</name>
    <name evidence="6" type="ORF">g.5694</name>
</gene>
<evidence type="ECO:0000256" key="5">
    <source>
        <dbReference type="RuleBase" id="RU004301"/>
    </source>
</evidence>
<organism evidence="6">
    <name type="scientific">Aceria tosichella</name>
    <name type="common">wheat curl mite</name>
    <dbReference type="NCBI Taxonomy" id="561515"/>
    <lineage>
        <taxon>Eukaryota</taxon>
        <taxon>Metazoa</taxon>
        <taxon>Ecdysozoa</taxon>
        <taxon>Arthropoda</taxon>
        <taxon>Chelicerata</taxon>
        <taxon>Arachnida</taxon>
        <taxon>Acari</taxon>
        <taxon>Acariformes</taxon>
        <taxon>Trombidiformes</taxon>
        <taxon>Prostigmata</taxon>
        <taxon>Eupodina</taxon>
        <taxon>Eriophyoidea</taxon>
        <taxon>Eriophyidae</taxon>
        <taxon>Eriophyinae</taxon>
        <taxon>Aceriini</taxon>
        <taxon>Aceria</taxon>
    </lineage>
</organism>
<accession>A0A6G1SLM6</accession>
<dbReference type="Gene3D" id="1.25.40.190">
    <property type="entry name" value="Actin-related protein 2/3 complex subunit 5"/>
    <property type="match status" value="1"/>
</dbReference>
<dbReference type="GO" id="GO:0030833">
    <property type="term" value="P:regulation of actin filament polymerization"/>
    <property type="evidence" value="ECO:0007669"/>
    <property type="project" value="InterPro"/>
</dbReference>
<dbReference type="PANTHER" id="PTHR12644">
    <property type="entry name" value="ARP2/3 COMPLEX 16 KD SUBUNIT P16-ARC"/>
    <property type="match status" value="1"/>
</dbReference>
<dbReference type="EMBL" id="GGYP01006665">
    <property type="protein sequence ID" value="MDE51436.1"/>
    <property type="molecule type" value="Transcribed_RNA"/>
</dbReference>
<evidence type="ECO:0000256" key="3">
    <source>
        <dbReference type="ARBA" id="ARBA00022490"/>
    </source>
</evidence>
<comment type="similarity">
    <text evidence="2 5">Belongs to the ARPC5 family.</text>
</comment>